<evidence type="ECO:0000259" key="1">
    <source>
        <dbReference type="Pfam" id="PF08241"/>
    </source>
</evidence>
<dbReference type="RefSeq" id="WP_182552849.1">
    <property type="nucleotide sequence ID" value="NZ_JACGXN010000030.1"/>
</dbReference>
<dbReference type="EMBL" id="JACGXN010000030">
    <property type="protein sequence ID" value="MBA8882159.1"/>
    <property type="molecule type" value="Genomic_DNA"/>
</dbReference>
<name>A0A839ET88_9HYPH</name>
<evidence type="ECO:0000313" key="2">
    <source>
        <dbReference type="EMBL" id="MBA8882159.1"/>
    </source>
</evidence>
<dbReference type="AlphaFoldDB" id="A0A839ET88"/>
<keyword evidence="2" id="KW-0808">Transferase</keyword>
<reference evidence="2 3" key="1">
    <citation type="submission" date="2020-07" db="EMBL/GenBank/DDBJ databases">
        <title>Genomic Encyclopedia of Type Strains, Phase IV (KMG-V): Genome sequencing to study the core and pangenomes of soil and plant-associated prokaryotes.</title>
        <authorList>
            <person name="Whitman W."/>
        </authorList>
    </citation>
    <scope>NUCLEOTIDE SEQUENCE [LARGE SCALE GENOMIC DNA]</scope>
    <source>
        <strain evidence="2 3">AN3</strain>
    </source>
</reference>
<dbReference type="Proteomes" id="UP000549052">
    <property type="component" value="Unassembled WGS sequence"/>
</dbReference>
<feature type="domain" description="Methyltransferase type 11" evidence="1">
    <location>
        <begin position="112"/>
        <end position="150"/>
    </location>
</feature>
<dbReference type="CDD" id="cd02440">
    <property type="entry name" value="AdoMet_MTases"/>
    <property type="match status" value="1"/>
</dbReference>
<keyword evidence="2" id="KW-0489">Methyltransferase</keyword>
<comment type="caution">
    <text evidence="2">The sequence shown here is derived from an EMBL/GenBank/DDBJ whole genome shotgun (WGS) entry which is preliminary data.</text>
</comment>
<sequence length="270" mass="30559">MTSTYIDETTDFWLRFSHDDLAQTAAVIHKERRTFDEKSGYFEVMGARKLLANAYVNGYGVEVGAGNRPFPVPNGARVNYGDIRDAKTLELHFADQNVLYDGEINAETFSIIPLESLDFIISAHVIEHLHNPFGSIREGLRRLKDGGTYVLIIPDMRYTTDRARPLTSFDHLLEDMKDGGKASLLHSYIEHCKYVHPLSQPPFDPDELLTAATSGLEHSVDIHVHTWTKESFMDHLSILKDQFGFEIIFCSAIQNEAAFILKKIPAESEE</sequence>
<dbReference type="InterPro" id="IPR013216">
    <property type="entry name" value="Methyltransf_11"/>
</dbReference>
<evidence type="ECO:0000313" key="3">
    <source>
        <dbReference type="Proteomes" id="UP000549052"/>
    </source>
</evidence>
<dbReference type="InterPro" id="IPR029063">
    <property type="entry name" value="SAM-dependent_MTases_sf"/>
</dbReference>
<organism evidence="2 3">
    <name type="scientific">Phyllobacterium myrsinacearum</name>
    <dbReference type="NCBI Taxonomy" id="28101"/>
    <lineage>
        <taxon>Bacteria</taxon>
        <taxon>Pseudomonadati</taxon>
        <taxon>Pseudomonadota</taxon>
        <taxon>Alphaproteobacteria</taxon>
        <taxon>Hyphomicrobiales</taxon>
        <taxon>Phyllobacteriaceae</taxon>
        <taxon>Phyllobacterium</taxon>
    </lineage>
</organism>
<dbReference type="GO" id="GO:0032259">
    <property type="term" value="P:methylation"/>
    <property type="evidence" value="ECO:0007669"/>
    <property type="project" value="UniProtKB-KW"/>
</dbReference>
<accession>A0A839ET88</accession>
<dbReference type="GO" id="GO:0008757">
    <property type="term" value="F:S-adenosylmethionine-dependent methyltransferase activity"/>
    <property type="evidence" value="ECO:0007669"/>
    <property type="project" value="InterPro"/>
</dbReference>
<dbReference type="Pfam" id="PF08241">
    <property type="entry name" value="Methyltransf_11"/>
    <property type="match status" value="1"/>
</dbReference>
<dbReference type="Gene3D" id="3.40.50.150">
    <property type="entry name" value="Vaccinia Virus protein VP39"/>
    <property type="match status" value="1"/>
</dbReference>
<keyword evidence="3" id="KW-1185">Reference proteome</keyword>
<dbReference type="SUPFAM" id="SSF53335">
    <property type="entry name" value="S-adenosyl-L-methionine-dependent methyltransferases"/>
    <property type="match status" value="1"/>
</dbReference>
<protein>
    <submittedName>
        <fullName evidence="2">SAM-dependent methyltransferase</fullName>
    </submittedName>
</protein>
<proteinExistence type="predicted"/>
<gene>
    <name evidence="2" type="ORF">FHW16_005915</name>
</gene>